<dbReference type="NCBIfam" id="TIGR03806">
    <property type="entry name" value="chp_HNE_0200"/>
    <property type="match status" value="1"/>
</dbReference>
<evidence type="ECO:0000313" key="2">
    <source>
        <dbReference type="EMBL" id="MEX6634461.1"/>
    </source>
</evidence>
<dbReference type="Proteomes" id="UP001560685">
    <property type="component" value="Unassembled WGS sequence"/>
</dbReference>
<accession>A0ABV3Z6L4</accession>
<keyword evidence="3" id="KW-1185">Reference proteome</keyword>
<feature type="chain" id="PRO_5046789960" evidence="1">
    <location>
        <begin position="18"/>
        <end position="369"/>
    </location>
</feature>
<keyword evidence="1" id="KW-0732">Signal</keyword>
<sequence>MRLIGLSLTALTIAACAVETETAPTYHSETNPEYLSDWGMISVRDQTLHLGSNVTPYDLATPLFSDYALKLRTVWMPDGTAAQYNADTAFNMPVGTVITKTFYYPTDGGPSTVTYARDRNLNNGVMELRGLRLIETRILVHRETGWNAVAYLWNDEQTDAVVKRIGAVLPLTLNRPDGRSENFAYLVPNANQCAGCHATNATTKAIKPIGIKARHLNKPSSFADGFNQLDHWVAKGMLDADIKGPAPRNADWTDTNESVERRARAYLDANCSHCHNPNGPADTSGLNLEPDAVGPSLGICKTPIAAGTGTGGRVHGIVPGAPDKSILMFRMETSDPGAMMPELGRSVKHDEGVELIHQWIVQMDGSCQT</sequence>
<dbReference type="EMBL" id="JBEHZE010000001">
    <property type="protein sequence ID" value="MEX6634461.1"/>
    <property type="molecule type" value="Genomic_DNA"/>
</dbReference>
<gene>
    <name evidence="2" type="ORF">ABFZ84_12970</name>
</gene>
<organism evidence="2 3">
    <name type="scientific">Hyphococcus lacteus</name>
    <dbReference type="NCBI Taxonomy" id="3143536"/>
    <lineage>
        <taxon>Bacteria</taxon>
        <taxon>Pseudomonadati</taxon>
        <taxon>Pseudomonadota</taxon>
        <taxon>Alphaproteobacteria</taxon>
        <taxon>Parvularculales</taxon>
        <taxon>Parvularculaceae</taxon>
        <taxon>Hyphococcus</taxon>
    </lineage>
</organism>
<dbReference type="InterPro" id="IPR036909">
    <property type="entry name" value="Cyt_c-like_dom_sf"/>
</dbReference>
<dbReference type="PROSITE" id="PS51257">
    <property type="entry name" value="PROKAR_LIPOPROTEIN"/>
    <property type="match status" value="1"/>
</dbReference>
<dbReference type="InterPro" id="IPR022269">
    <property type="entry name" value="SO_2930-like_C"/>
</dbReference>
<comment type="caution">
    <text evidence="2">The sequence shown here is derived from an EMBL/GenBank/DDBJ whole genome shotgun (WGS) entry which is preliminary data.</text>
</comment>
<feature type="signal peptide" evidence="1">
    <location>
        <begin position="1"/>
        <end position="17"/>
    </location>
</feature>
<dbReference type="RefSeq" id="WP_369314444.1">
    <property type="nucleotide sequence ID" value="NZ_JBEHZE010000001.1"/>
</dbReference>
<evidence type="ECO:0000256" key="1">
    <source>
        <dbReference type="SAM" id="SignalP"/>
    </source>
</evidence>
<dbReference type="SUPFAM" id="SSF46626">
    <property type="entry name" value="Cytochrome c"/>
    <property type="match status" value="1"/>
</dbReference>
<protein>
    <submittedName>
        <fullName evidence="2">SO2930 family diheme c-type cytochrome</fullName>
    </submittedName>
</protein>
<reference evidence="2 3" key="1">
    <citation type="submission" date="2024-05" db="EMBL/GenBank/DDBJ databases">
        <title>Three bacterial strains, DH-69, EH-24, and ECK-19 isolated from coastal sediments.</title>
        <authorList>
            <person name="Ye Y.-Q."/>
            <person name="Du Z.-J."/>
        </authorList>
    </citation>
    <scope>NUCLEOTIDE SEQUENCE [LARGE SCALE GENOMIC DNA]</scope>
    <source>
        <strain evidence="2 3">ECK-19</strain>
    </source>
</reference>
<proteinExistence type="predicted"/>
<name>A0ABV3Z6L4_9PROT</name>
<evidence type="ECO:0000313" key="3">
    <source>
        <dbReference type="Proteomes" id="UP001560685"/>
    </source>
</evidence>